<dbReference type="WBParaSite" id="Csp11.Scaffold630.g20048.t1">
    <property type="protein sequence ID" value="Csp11.Scaffold630.g20048.t1"/>
    <property type="gene ID" value="Csp11.Scaffold630.g20048"/>
</dbReference>
<keyword evidence="2" id="KW-1185">Reference proteome</keyword>
<sequence length="103" mass="10921">MIKIIVALSVFTLAVYCAPLGWKSAEEAKSEMTAAGISSQAADGIIRIAEDYSTLRPSGGGSDRVAARAAFHKFLSALETYIKTQSPADQAAYQSFIANKGTF</sequence>
<evidence type="ECO:0000313" key="2">
    <source>
        <dbReference type="Proteomes" id="UP000095282"/>
    </source>
</evidence>
<evidence type="ECO:0000313" key="3">
    <source>
        <dbReference type="WBParaSite" id="Csp11.Scaffold630.g20048.t1"/>
    </source>
</evidence>
<feature type="chain" id="PRO_5009309450" evidence="1">
    <location>
        <begin position="18"/>
        <end position="103"/>
    </location>
</feature>
<name>A0A1I7UWI2_9PELO</name>
<dbReference type="eggNOG" id="ENOG502TI8I">
    <property type="taxonomic scope" value="Eukaryota"/>
</dbReference>
<dbReference type="PANTHER" id="PTHR33272:SF10">
    <property type="entry name" value="INHIBITOR_I29 DOMAIN-CONTAINING PROTEIN"/>
    <property type="match status" value="1"/>
</dbReference>
<dbReference type="PANTHER" id="PTHR33272">
    <property type="entry name" value="PROTEIN CBG22877-RELATED"/>
    <property type="match status" value="1"/>
</dbReference>
<reference evidence="3" key="1">
    <citation type="submission" date="2016-11" db="UniProtKB">
        <authorList>
            <consortium name="WormBaseParasite"/>
        </authorList>
    </citation>
    <scope>IDENTIFICATION</scope>
</reference>
<evidence type="ECO:0000256" key="1">
    <source>
        <dbReference type="SAM" id="SignalP"/>
    </source>
</evidence>
<proteinExistence type="predicted"/>
<dbReference type="Proteomes" id="UP000095282">
    <property type="component" value="Unplaced"/>
</dbReference>
<accession>A0A1I7UWI2</accession>
<keyword evidence="1" id="KW-0732">Signal</keyword>
<organism evidence="2 3">
    <name type="scientific">Caenorhabditis tropicalis</name>
    <dbReference type="NCBI Taxonomy" id="1561998"/>
    <lineage>
        <taxon>Eukaryota</taxon>
        <taxon>Metazoa</taxon>
        <taxon>Ecdysozoa</taxon>
        <taxon>Nematoda</taxon>
        <taxon>Chromadorea</taxon>
        <taxon>Rhabditida</taxon>
        <taxon>Rhabditina</taxon>
        <taxon>Rhabditomorpha</taxon>
        <taxon>Rhabditoidea</taxon>
        <taxon>Rhabditidae</taxon>
        <taxon>Peloderinae</taxon>
        <taxon>Caenorhabditis</taxon>
    </lineage>
</organism>
<feature type="signal peptide" evidence="1">
    <location>
        <begin position="1"/>
        <end position="17"/>
    </location>
</feature>
<protein>
    <submittedName>
        <fullName evidence="3">Secreted protein</fullName>
    </submittedName>
</protein>
<dbReference type="InterPro" id="IPR027913">
    <property type="entry name" value="DUF4473"/>
</dbReference>
<dbReference type="Pfam" id="PF14747">
    <property type="entry name" value="DUF4473"/>
    <property type="match status" value="1"/>
</dbReference>
<dbReference type="AlphaFoldDB" id="A0A1I7UWI2"/>